<sequence>MLKPVICARTSMYPPLARSTLLNSSISDSWSDEELVLFLVERKEGNSLPENVVVDMDVSLVDPPISSPGKHMVPELVR</sequence>
<protein>
    <submittedName>
        <fullName evidence="1">NAC068_6D.2_F</fullName>
    </submittedName>
    <submittedName>
        <fullName evidence="2">NAC068_6D.3_F</fullName>
    </submittedName>
    <submittedName>
        <fullName evidence="3">NAC068_6D.4_F</fullName>
    </submittedName>
</protein>
<dbReference type="EMBL" id="MN786427">
    <property type="protein sequence ID" value="QOI08438.1"/>
    <property type="molecule type" value="mRNA"/>
</dbReference>
<accession>A0A7L8XV71</accession>
<organism evidence="1">
    <name type="scientific">Triticum aestivum</name>
    <name type="common">Wheat</name>
    <dbReference type="NCBI Taxonomy" id="4565"/>
    <lineage>
        <taxon>Eukaryota</taxon>
        <taxon>Viridiplantae</taxon>
        <taxon>Streptophyta</taxon>
        <taxon>Embryophyta</taxon>
        <taxon>Tracheophyta</taxon>
        <taxon>Spermatophyta</taxon>
        <taxon>Magnoliopsida</taxon>
        <taxon>Liliopsida</taxon>
        <taxon>Poales</taxon>
        <taxon>Poaceae</taxon>
        <taxon>BOP clade</taxon>
        <taxon>Pooideae</taxon>
        <taxon>Triticodae</taxon>
        <taxon>Triticeae</taxon>
        <taxon>Triticinae</taxon>
        <taxon>Triticum</taxon>
    </lineage>
</organism>
<dbReference type="AlphaFoldDB" id="A0A7L8XV71"/>
<reference evidence="1" key="1">
    <citation type="journal article" date="2020" name="Genes (Basel)">
        <title>Large-Scale Cloning and Comparative Analysis of TaNAC Genes in Response to Stripe Rust and Powdery Mildew in Wheat (Triticum aestivum L.).</title>
        <authorList>
            <person name="Lv S."/>
            <person name="Guo H."/>
            <person name="Zhang M."/>
            <person name="Wang Q."/>
            <person name="Zhang H."/>
            <person name="Ji W."/>
        </authorList>
    </citation>
    <scope>NUCLEOTIDE SEQUENCE</scope>
</reference>
<name>A0A7L8XV71_WHEAT</name>
<evidence type="ECO:0000313" key="1">
    <source>
        <dbReference type="EMBL" id="QOI08437.1"/>
    </source>
</evidence>
<dbReference type="EMBL" id="MN786428">
    <property type="protein sequence ID" value="QOI08439.1"/>
    <property type="molecule type" value="mRNA"/>
</dbReference>
<dbReference type="EMBL" id="MN786426">
    <property type="protein sequence ID" value="QOI08437.1"/>
    <property type="molecule type" value="mRNA"/>
</dbReference>
<gene>
    <name evidence="1" type="primary">NAC068_6D.2</name>
    <name evidence="2" type="synonym">NAC068_6D.3</name>
    <name evidence="3" type="synonym">NAC068_6D.4</name>
</gene>
<evidence type="ECO:0000313" key="3">
    <source>
        <dbReference type="EMBL" id="QOI08439.1"/>
    </source>
</evidence>
<evidence type="ECO:0000313" key="2">
    <source>
        <dbReference type="EMBL" id="QOI08438.1"/>
    </source>
</evidence>
<proteinExistence type="evidence at transcript level"/>